<dbReference type="AlphaFoldDB" id="A0A7S3LBP2"/>
<dbReference type="Pfam" id="PF05721">
    <property type="entry name" value="PhyH"/>
    <property type="match status" value="1"/>
</dbReference>
<accession>A0A7S3LBP2</accession>
<proteinExistence type="predicted"/>
<organism evidence="2">
    <name type="scientific">Amphora coffeiformis</name>
    <dbReference type="NCBI Taxonomy" id="265554"/>
    <lineage>
        <taxon>Eukaryota</taxon>
        <taxon>Sar</taxon>
        <taxon>Stramenopiles</taxon>
        <taxon>Ochrophyta</taxon>
        <taxon>Bacillariophyta</taxon>
        <taxon>Bacillariophyceae</taxon>
        <taxon>Bacillariophycidae</taxon>
        <taxon>Thalassiophysales</taxon>
        <taxon>Catenulaceae</taxon>
        <taxon>Amphora</taxon>
    </lineage>
</organism>
<dbReference type="PANTHER" id="PTHR20883">
    <property type="entry name" value="PHYTANOYL-COA DIOXYGENASE DOMAIN CONTAINING 1"/>
    <property type="match status" value="1"/>
</dbReference>
<comment type="cofactor">
    <cofactor evidence="1">
        <name>Fe cation</name>
        <dbReference type="ChEBI" id="CHEBI:24875"/>
    </cofactor>
</comment>
<name>A0A7S3LBP2_9STRA</name>
<dbReference type="InterPro" id="IPR008775">
    <property type="entry name" value="Phytyl_CoA_dOase-like"/>
</dbReference>
<sequence>MMHSCFSARIIGTKQEILRRSRLAHRYLANGPVHANALTKDEREKMRQEIETQGFAVTPRPILYHNTIEELKDRYEKLFKGFFDTGVYPDEWHWREGLSLPNVTREICNGYKSDRVVASVVLNHDLAKLAAELRGWSSTRIGQDDVIWKPPAAVPHSLHAPRPRTVVGLHRDSEYISKQFDPYHNNSVTVWMALDDADEENGVVSYLPGSHKKGFGDNAEELSFFSEKEPTKESEIRFVNVPAGHAIFHHQEIEHSSGPNRSTVRHRRALVAHLLDGSVHWKPVTKETKSAMPPWTGSSYIYGRYRRSGTLEVDEDFFPILYGSPESGLSRTPWVDTYIGEHVSYQMP</sequence>
<dbReference type="Gene3D" id="2.60.120.620">
    <property type="entry name" value="q2cbj1_9rhob like domain"/>
    <property type="match status" value="1"/>
</dbReference>
<dbReference type="GO" id="GO:0046872">
    <property type="term" value="F:metal ion binding"/>
    <property type="evidence" value="ECO:0007669"/>
    <property type="project" value="UniProtKB-ARBA"/>
</dbReference>
<gene>
    <name evidence="2" type="ORF">ACOF00016_LOCUS14893</name>
</gene>
<evidence type="ECO:0000313" key="2">
    <source>
        <dbReference type="EMBL" id="CAE0418006.1"/>
    </source>
</evidence>
<protein>
    <submittedName>
        <fullName evidence="2">Uncharacterized protein</fullName>
    </submittedName>
</protein>
<reference evidence="2" key="1">
    <citation type="submission" date="2021-01" db="EMBL/GenBank/DDBJ databases">
        <authorList>
            <person name="Corre E."/>
            <person name="Pelletier E."/>
            <person name="Niang G."/>
            <person name="Scheremetjew M."/>
            <person name="Finn R."/>
            <person name="Kale V."/>
            <person name="Holt S."/>
            <person name="Cochrane G."/>
            <person name="Meng A."/>
            <person name="Brown T."/>
            <person name="Cohen L."/>
        </authorList>
    </citation>
    <scope>NUCLEOTIDE SEQUENCE</scope>
    <source>
        <strain evidence="2">CCMP127</strain>
    </source>
</reference>
<evidence type="ECO:0000256" key="1">
    <source>
        <dbReference type="ARBA" id="ARBA00001962"/>
    </source>
</evidence>
<dbReference type="PANTHER" id="PTHR20883:SF48">
    <property type="entry name" value="ECTOINE DIOXYGENASE"/>
    <property type="match status" value="1"/>
</dbReference>
<dbReference type="SUPFAM" id="SSF51197">
    <property type="entry name" value="Clavaminate synthase-like"/>
    <property type="match status" value="1"/>
</dbReference>
<dbReference type="EMBL" id="HBIM01019667">
    <property type="protein sequence ID" value="CAE0418006.1"/>
    <property type="molecule type" value="Transcribed_RNA"/>
</dbReference>
<dbReference type="GO" id="GO:0016491">
    <property type="term" value="F:oxidoreductase activity"/>
    <property type="evidence" value="ECO:0007669"/>
    <property type="project" value="UniProtKB-ARBA"/>
</dbReference>